<proteinExistence type="predicted"/>
<comment type="caution">
    <text evidence="2">The sequence shown here is derived from an EMBL/GenBank/DDBJ whole genome shotgun (WGS) entry which is preliminary data.</text>
</comment>
<reference evidence="2" key="1">
    <citation type="journal article" date="2023" name="Antimicrob Resist Infect Control">
        <title>Sanitary installations and wastewater plumbing as reservoir for the long-term circulation and transmission of carbapenemase producing Citrobacter freundii clones in a hospital setting.</title>
        <authorList>
            <person name="Hamerlinck H."/>
            <person name="Aerssens A."/>
            <person name="Boelens J."/>
            <person name="Dehaene A."/>
            <person name="McMahon M."/>
            <person name="Messiaen A.S."/>
            <person name="Vandendriessche S."/>
            <person name="Velghe A."/>
            <person name="Leroux-Roels I."/>
            <person name="Verhasselt B."/>
        </authorList>
    </citation>
    <scope>NUCLEOTIDE SEQUENCE</scope>
    <source>
        <strain evidence="2">UZG-GERCF-220920-Env23</strain>
    </source>
</reference>
<accession>A0AAW7M6C1</accession>
<reference evidence="2" key="2">
    <citation type="submission" date="2023-01" db="EMBL/GenBank/DDBJ databases">
        <authorList>
            <person name="Hamerlinck H."/>
            <person name="Aerssens A."/>
            <person name="Boelens J."/>
            <person name="Messiaen A.-S."/>
            <person name="Vandendriessche S."/>
            <person name="Velghe A."/>
            <person name="Verhasselt B."/>
            <person name="Leroux-Roels I."/>
        </authorList>
    </citation>
    <scope>NUCLEOTIDE SEQUENCE</scope>
    <source>
        <strain evidence="2">UZG-GERCF-220920-Env23</strain>
    </source>
</reference>
<keyword evidence="1" id="KW-0472">Membrane</keyword>
<gene>
    <name evidence="2" type="ORF">PEY55_28055</name>
</gene>
<evidence type="ECO:0000313" key="3">
    <source>
        <dbReference type="Proteomes" id="UP001169985"/>
    </source>
</evidence>
<evidence type="ECO:0000256" key="1">
    <source>
        <dbReference type="SAM" id="Phobius"/>
    </source>
</evidence>
<protein>
    <recommendedName>
        <fullName evidence="4">GtrA family protein</fullName>
    </recommendedName>
</protein>
<evidence type="ECO:0000313" key="2">
    <source>
        <dbReference type="EMBL" id="MDN4372100.1"/>
    </source>
</evidence>
<keyword evidence="1" id="KW-1133">Transmembrane helix</keyword>
<feature type="transmembrane region" description="Helical" evidence="1">
    <location>
        <begin position="47"/>
        <end position="65"/>
    </location>
</feature>
<name>A0AAW7M6C1_9ENTR</name>
<sequence length="179" mass="20316">MLVYNYLYLNIKMLIMADEQMRNLNKTNANKNTDGEQKRMPERTGKLINRIVNASAALMFAMVVLLSKSEIKDKEPWISLISAAIVAVIYTMAIYFRYGTFPETQKKLKAYVDCLANFLALCAIVLTFVSVKFFDKAESLPVMLAQSPAGNIIVGVIVGVLFARLLFPFWDMHSKYKKI</sequence>
<dbReference type="Proteomes" id="UP001169985">
    <property type="component" value="Unassembled WGS sequence"/>
</dbReference>
<dbReference type="EMBL" id="JAQIHS010000114">
    <property type="protein sequence ID" value="MDN4372100.1"/>
    <property type="molecule type" value="Genomic_DNA"/>
</dbReference>
<feature type="transmembrane region" description="Helical" evidence="1">
    <location>
        <begin position="110"/>
        <end position="129"/>
    </location>
</feature>
<evidence type="ECO:0008006" key="4">
    <source>
        <dbReference type="Google" id="ProtNLM"/>
    </source>
</evidence>
<feature type="transmembrane region" description="Helical" evidence="1">
    <location>
        <begin position="77"/>
        <end position="98"/>
    </location>
</feature>
<keyword evidence="1" id="KW-0812">Transmembrane</keyword>
<dbReference type="AlphaFoldDB" id="A0AAW7M6C1"/>
<organism evidence="2 3">
    <name type="scientific">Citrobacter portucalensis</name>
    <dbReference type="NCBI Taxonomy" id="1639133"/>
    <lineage>
        <taxon>Bacteria</taxon>
        <taxon>Pseudomonadati</taxon>
        <taxon>Pseudomonadota</taxon>
        <taxon>Gammaproteobacteria</taxon>
        <taxon>Enterobacterales</taxon>
        <taxon>Enterobacteriaceae</taxon>
        <taxon>Citrobacter</taxon>
        <taxon>Citrobacter freundii complex</taxon>
    </lineage>
</organism>
<feature type="transmembrane region" description="Helical" evidence="1">
    <location>
        <begin position="149"/>
        <end position="170"/>
    </location>
</feature>